<feature type="region of interest" description="Disordered" evidence="1">
    <location>
        <begin position="123"/>
        <end position="156"/>
    </location>
</feature>
<gene>
    <name evidence="2" type="ORF">Sradi_3825700</name>
</gene>
<comment type="caution">
    <text evidence="2">The sequence shown here is derived from an EMBL/GenBank/DDBJ whole genome shotgun (WGS) entry which is preliminary data.</text>
</comment>
<evidence type="ECO:0000313" key="2">
    <source>
        <dbReference type="EMBL" id="KAL0361412.1"/>
    </source>
</evidence>
<sequence>MEGQKPWAHLELQRQWVTDLGSAMAAAERLTDFVSKTRKDRQTMSNPVQNKASGAKSFKSNSNRGGGDRKPYSQTSSQGSSNRNKPQENKQGASQKSSGCFLCDGPHRYRDCPKKQLLNALATFGDKASPAKPVEPQAPASGGNESEEDEDNLGAISQWCNTLSHQVTAKKTVHPRRVRLPRL</sequence>
<dbReference type="AlphaFoldDB" id="A0AAW2Q122"/>
<feature type="region of interest" description="Disordered" evidence="1">
    <location>
        <begin position="35"/>
        <end position="100"/>
    </location>
</feature>
<feature type="compositionally biased region" description="Polar residues" evidence="1">
    <location>
        <begin position="43"/>
        <end position="63"/>
    </location>
</feature>
<evidence type="ECO:0000256" key="1">
    <source>
        <dbReference type="SAM" id="MobiDB-lite"/>
    </source>
</evidence>
<feature type="compositionally biased region" description="Polar residues" evidence="1">
    <location>
        <begin position="72"/>
        <end position="98"/>
    </location>
</feature>
<reference evidence="2" key="2">
    <citation type="journal article" date="2024" name="Plant">
        <title>Genomic evolution and insights into agronomic trait innovations of Sesamum species.</title>
        <authorList>
            <person name="Miao H."/>
            <person name="Wang L."/>
            <person name="Qu L."/>
            <person name="Liu H."/>
            <person name="Sun Y."/>
            <person name="Le M."/>
            <person name="Wang Q."/>
            <person name="Wei S."/>
            <person name="Zheng Y."/>
            <person name="Lin W."/>
            <person name="Duan Y."/>
            <person name="Cao H."/>
            <person name="Xiong S."/>
            <person name="Wang X."/>
            <person name="Wei L."/>
            <person name="Li C."/>
            <person name="Ma Q."/>
            <person name="Ju M."/>
            <person name="Zhao R."/>
            <person name="Li G."/>
            <person name="Mu C."/>
            <person name="Tian Q."/>
            <person name="Mei H."/>
            <person name="Zhang T."/>
            <person name="Gao T."/>
            <person name="Zhang H."/>
        </authorList>
    </citation>
    <scope>NUCLEOTIDE SEQUENCE</scope>
    <source>
        <strain evidence="2">G02</strain>
    </source>
</reference>
<name>A0AAW2Q122_SESRA</name>
<accession>A0AAW2Q122</accession>
<protein>
    <submittedName>
        <fullName evidence="2">Uncharacterized protein</fullName>
    </submittedName>
</protein>
<proteinExistence type="predicted"/>
<organism evidence="2">
    <name type="scientific">Sesamum radiatum</name>
    <name type="common">Black benniseed</name>
    <dbReference type="NCBI Taxonomy" id="300843"/>
    <lineage>
        <taxon>Eukaryota</taxon>
        <taxon>Viridiplantae</taxon>
        <taxon>Streptophyta</taxon>
        <taxon>Embryophyta</taxon>
        <taxon>Tracheophyta</taxon>
        <taxon>Spermatophyta</taxon>
        <taxon>Magnoliopsida</taxon>
        <taxon>eudicotyledons</taxon>
        <taxon>Gunneridae</taxon>
        <taxon>Pentapetalae</taxon>
        <taxon>asterids</taxon>
        <taxon>lamiids</taxon>
        <taxon>Lamiales</taxon>
        <taxon>Pedaliaceae</taxon>
        <taxon>Sesamum</taxon>
    </lineage>
</organism>
<dbReference type="EMBL" id="JACGWJ010000016">
    <property type="protein sequence ID" value="KAL0361412.1"/>
    <property type="molecule type" value="Genomic_DNA"/>
</dbReference>
<reference evidence="2" key="1">
    <citation type="submission" date="2020-06" db="EMBL/GenBank/DDBJ databases">
        <authorList>
            <person name="Li T."/>
            <person name="Hu X."/>
            <person name="Zhang T."/>
            <person name="Song X."/>
            <person name="Zhang H."/>
            <person name="Dai N."/>
            <person name="Sheng W."/>
            <person name="Hou X."/>
            <person name="Wei L."/>
        </authorList>
    </citation>
    <scope>NUCLEOTIDE SEQUENCE</scope>
    <source>
        <strain evidence="2">G02</strain>
        <tissue evidence="2">Leaf</tissue>
    </source>
</reference>